<name>H2Y0Y6_CIOIN</name>
<accession>H2Y0Y6</accession>
<organism evidence="1 2">
    <name type="scientific">Ciona intestinalis</name>
    <name type="common">Transparent sea squirt</name>
    <name type="synonym">Ascidia intestinalis</name>
    <dbReference type="NCBI Taxonomy" id="7719"/>
    <lineage>
        <taxon>Eukaryota</taxon>
        <taxon>Metazoa</taxon>
        <taxon>Chordata</taxon>
        <taxon>Tunicata</taxon>
        <taxon>Ascidiacea</taxon>
        <taxon>Phlebobranchia</taxon>
        <taxon>Cionidae</taxon>
        <taxon>Ciona</taxon>
    </lineage>
</organism>
<sequence length="119" mass="13838">MLTKLKTGIRTSTKNLMLQQTTISLLFYVPYNIPVLASDNIKNLNRKRARIMNYYGFLKVRGLLLNQLSKIKWNLERGTAGTGPLVTRRLILIIKTTRLEPQMKRIVIILKTCRARCYE</sequence>
<proteinExistence type="predicted"/>
<keyword evidence="2" id="KW-1185">Reference proteome</keyword>
<reference evidence="1" key="2">
    <citation type="submission" date="2025-08" db="UniProtKB">
        <authorList>
            <consortium name="Ensembl"/>
        </authorList>
    </citation>
    <scope>IDENTIFICATION</scope>
</reference>
<dbReference type="Proteomes" id="UP000008144">
    <property type="component" value="Unassembled WGS sequence"/>
</dbReference>
<evidence type="ECO:0000313" key="2">
    <source>
        <dbReference type="Proteomes" id="UP000008144"/>
    </source>
</evidence>
<evidence type="ECO:0000313" key="1">
    <source>
        <dbReference type="Ensembl" id="ENSCINP00000035570.1"/>
    </source>
</evidence>
<dbReference type="AlphaFoldDB" id="H2Y0Y6"/>
<dbReference type="InParanoid" id="H2Y0Y6"/>
<reference evidence="2" key="1">
    <citation type="journal article" date="2002" name="Science">
        <title>The draft genome of Ciona intestinalis: insights into chordate and vertebrate origins.</title>
        <authorList>
            <person name="Dehal P."/>
            <person name="Satou Y."/>
            <person name="Campbell R.K."/>
            <person name="Chapman J."/>
            <person name="Degnan B."/>
            <person name="De Tomaso A."/>
            <person name="Davidson B."/>
            <person name="Di Gregorio A."/>
            <person name="Gelpke M."/>
            <person name="Goodstein D.M."/>
            <person name="Harafuji N."/>
            <person name="Hastings K.E."/>
            <person name="Ho I."/>
            <person name="Hotta K."/>
            <person name="Huang W."/>
            <person name="Kawashima T."/>
            <person name="Lemaire P."/>
            <person name="Martinez D."/>
            <person name="Meinertzhagen I.A."/>
            <person name="Necula S."/>
            <person name="Nonaka M."/>
            <person name="Putnam N."/>
            <person name="Rash S."/>
            <person name="Saiga H."/>
            <person name="Satake M."/>
            <person name="Terry A."/>
            <person name="Yamada L."/>
            <person name="Wang H.G."/>
            <person name="Awazu S."/>
            <person name="Azumi K."/>
            <person name="Boore J."/>
            <person name="Branno M."/>
            <person name="Chin-Bow S."/>
            <person name="DeSantis R."/>
            <person name="Doyle S."/>
            <person name="Francino P."/>
            <person name="Keys D.N."/>
            <person name="Haga S."/>
            <person name="Hayashi H."/>
            <person name="Hino K."/>
            <person name="Imai K.S."/>
            <person name="Inaba K."/>
            <person name="Kano S."/>
            <person name="Kobayashi K."/>
            <person name="Kobayashi M."/>
            <person name="Lee B.I."/>
            <person name="Makabe K.W."/>
            <person name="Manohar C."/>
            <person name="Matassi G."/>
            <person name="Medina M."/>
            <person name="Mochizuki Y."/>
            <person name="Mount S."/>
            <person name="Morishita T."/>
            <person name="Miura S."/>
            <person name="Nakayama A."/>
            <person name="Nishizaka S."/>
            <person name="Nomoto H."/>
            <person name="Ohta F."/>
            <person name="Oishi K."/>
            <person name="Rigoutsos I."/>
            <person name="Sano M."/>
            <person name="Sasaki A."/>
            <person name="Sasakura Y."/>
            <person name="Shoguchi E."/>
            <person name="Shin-i T."/>
            <person name="Spagnuolo A."/>
            <person name="Stainier D."/>
            <person name="Suzuki M.M."/>
            <person name="Tassy O."/>
            <person name="Takatori N."/>
            <person name="Tokuoka M."/>
            <person name="Yagi K."/>
            <person name="Yoshizaki F."/>
            <person name="Wada S."/>
            <person name="Zhang C."/>
            <person name="Hyatt P.D."/>
            <person name="Larimer F."/>
            <person name="Detter C."/>
            <person name="Doggett N."/>
            <person name="Glavina T."/>
            <person name="Hawkins T."/>
            <person name="Richardson P."/>
            <person name="Lucas S."/>
            <person name="Kohara Y."/>
            <person name="Levine M."/>
            <person name="Satoh N."/>
            <person name="Rokhsar D.S."/>
        </authorList>
    </citation>
    <scope>NUCLEOTIDE SEQUENCE [LARGE SCALE GENOMIC DNA]</scope>
</reference>
<reference evidence="1" key="3">
    <citation type="submission" date="2025-09" db="UniProtKB">
        <authorList>
            <consortium name="Ensembl"/>
        </authorList>
    </citation>
    <scope>IDENTIFICATION</scope>
</reference>
<protein>
    <submittedName>
        <fullName evidence="1">Uncharacterized protein</fullName>
    </submittedName>
</protein>
<dbReference type="Ensembl" id="ENSCINT00000035845.1">
    <property type="protein sequence ID" value="ENSCINP00000035570.1"/>
    <property type="gene ID" value="ENSCING00000020278.1"/>
</dbReference>
<dbReference type="HOGENOM" id="CLU_2060643_0_0_1"/>